<proteinExistence type="predicted"/>
<name>A0A5B8M0E3_9MICO</name>
<feature type="compositionally biased region" description="Basic residues" evidence="1">
    <location>
        <begin position="22"/>
        <end position="32"/>
    </location>
</feature>
<evidence type="ECO:0000313" key="3">
    <source>
        <dbReference type="Proteomes" id="UP000320216"/>
    </source>
</evidence>
<protein>
    <submittedName>
        <fullName evidence="2">Uncharacterized protein</fullName>
    </submittedName>
</protein>
<dbReference type="KEGG" id="huw:FPZ11_00590"/>
<dbReference type="EMBL" id="CP042305">
    <property type="protein sequence ID" value="QDZ13501.1"/>
    <property type="molecule type" value="Genomic_DNA"/>
</dbReference>
<accession>A0A5B8M0E3</accession>
<dbReference type="Proteomes" id="UP000320216">
    <property type="component" value="Chromosome"/>
</dbReference>
<reference evidence="2 3" key="1">
    <citation type="submission" date="2019-07" db="EMBL/GenBank/DDBJ databases">
        <title>Full genome sequence of Humibacter sp. WJ7-1.</title>
        <authorList>
            <person name="Im W.-T."/>
        </authorList>
    </citation>
    <scope>NUCLEOTIDE SEQUENCE [LARGE SCALE GENOMIC DNA]</scope>
    <source>
        <strain evidence="2 3">WJ7-1</strain>
    </source>
</reference>
<sequence>MSFTDLIGLPNTASVPPASLNRRYRRRATHRLNRPAGETRAFLLQASIADILAARLIDSIGLPEKRERSSCKPQSPIV</sequence>
<feature type="region of interest" description="Disordered" evidence="1">
    <location>
        <begin position="1"/>
        <end position="32"/>
    </location>
</feature>
<evidence type="ECO:0000256" key="1">
    <source>
        <dbReference type="SAM" id="MobiDB-lite"/>
    </source>
</evidence>
<gene>
    <name evidence="2" type="ORF">FPZ11_00590</name>
</gene>
<dbReference type="AlphaFoldDB" id="A0A5B8M0E3"/>
<dbReference type="RefSeq" id="WP_146317481.1">
    <property type="nucleotide sequence ID" value="NZ_CP042305.1"/>
</dbReference>
<organism evidence="2 3">
    <name type="scientific">Humibacter ginsenosidimutans</name>
    <dbReference type="NCBI Taxonomy" id="2599293"/>
    <lineage>
        <taxon>Bacteria</taxon>
        <taxon>Bacillati</taxon>
        <taxon>Actinomycetota</taxon>
        <taxon>Actinomycetes</taxon>
        <taxon>Micrococcales</taxon>
        <taxon>Microbacteriaceae</taxon>
        <taxon>Humibacter</taxon>
    </lineage>
</organism>
<evidence type="ECO:0000313" key="2">
    <source>
        <dbReference type="EMBL" id="QDZ13501.1"/>
    </source>
</evidence>
<keyword evidence="3" id="KW-1185">Reference proteome</keyword>